<name>A0A8S5LYY1_9CAUD</name>
<reference evidence="2" key="1">
    <citation type="journal article" date="2021" name="Proc. Natl. Acad. Sci. U.S.A.">
        <title>A Catalog of Tens of Thousands of Viruses from Human Metagenomes Reveals Hidden Associations with Chronic Diseases.</title>
        <authorList>
            <person name="Tisza M.J."/>
            <person name="Buck C.B."/>
        </authorList>
    </citation>
    <scope>NUCLEOTIDE SEQUENCE</scope>
    <source>
        <strain evidence="2">CtMeu2</strain>
    </source>
</reference>
<protein>
    <submittedName>
        <fullName evidence="2">Uncharacterized protein</fullName>
    </submittedName>
</protein>
<organism evidence="2">
    <name type="scientific">Siphoviridae sp. ctMeu2</name>
    <dbReference type="NCBI Taxonomy" id="2826262"/>
    <lineage>
        <taxon>Viruses</taxon>
        <taxon>Duplodnaviria</taxon>
        <taxon>Heunggongvirae</taxon>
        <taxon>Uroviricota</taxon>
        <taxon>Caudoviricetes</taxon>
    </lineage>
</organism>
<proteinExistence type="predicted"/>
<accession>A0A8S5LYY1</accession>
<dbReference type="EMBL" id="BK014778">
    <property type="protein sequence ID" value="DAD75261.1"/>
    <property type="molecule type" value="Genomic_DNA"/>
</dbReference>
<sequence length="87" mass="9731">MIPAEKIYLTIINGGEILYEKEGLFDIWTFLKEGGPAVSIRDVNEDEVIFEELPIESMSMSAPSSASRSRGSEPWDRLICGPIRSKL</sequence>
<feature type="compositionally biased region" description="Low complexity" evidence="1">
    <location>
        <begin position="60"/>
        <end position="69"/>
    </location>
</feature>
<feature type="region of interest" description="Disordered" evidence="1">
    <location>
        <begin position="60"/>
        <end position="87"/>
    </location>
</feature>
<evidence type="ECO:0000256" key="1">
    <source>
        <dbReference type="SAM" id="MobiDB-lite"/>
    </source>
</evidence>
<evidence type="ECO:0000313" key="2">
    <source>
        <dbReference type="EMBL" id="DAD75261.1"/>
    </source>
</evidence>